<dbReference type="Proteomes" id="UP001457282">
    <property type="component" value="Unassembled WGS sequence"/>
</dbReference>
<feature type="domain" description="RNase H type-1" evidence="1">
    <location>
        <begin position="17"/>
        <end position="103"/>
    </location>
</feature>
<accession>A0AAW1VND3</accession>
<dbReference type="Pfam" id="PF13456">
    <property type="entry name" value="RVT_3"/>
    <property type="match status" value="1"/>
</dbReference>
<proteinExistence type="predicted"/>
<gene>
    <name evidence="2" type="ORF">M0R45_001313</name>
</gene>
<evidence type="ECO:0000313" key="3">
    <source>
        <dbReference type="Proteomes" id="UP001457282"/>
    </source>
</evidence>
<name>A0AAW1VND3_RUBAR</name>
<dbReference type="InterPro" id="IPR002156">
    <property type="entry name" value="RNaseH_domain"/>
</dbReference>
<reference evidence="2 3" key="1">
    <citation type="journal article" date="2023" name="G3 (Bethesda)">
        <title>A chromosome-length genome assembly and annotation of blackberry (Rubus argutus, cv. 'Hillquist').</title>
        <authorList>
            <person name="Bruna T."/>
            <person name="Aryal R."/>
            <person name="Dudchenko O."/>
            <person name="Sargent D.J."/>
            <person name="Mead D."/>
            <person name="Buti M."/>
            <person name="Cavallini A."/>
            <person name="Hytonen T."/>
            <person name="Andres J."/>
            <person name="Pham M."/>
            <person name="Weisz D."/>
            <person name="Mascagni F."/>
            <person name="Usai G."/>
            <person name="Natali L."/>
            <person name="Bassil N."/>
            <person name="Fernandez G.E."/>
            <person name="Lomsadze A."/>
            <person name="Armour M."/>
            <person name="Olukolu B."/>
            <person name="Poorten T."/>
            <person name="Britton C."/>
            <person name="Davik J."/>
            <person name="Ashrafi H."/>
            <person name="Aiden E.L."/>
            <person name="Borodovsky M."/>
            <person name="Worthington M."/>
        </authorList>
    </citation>
    <scope>NUCLEOTIDE SEQUENCE [LARGE SCALE GENOMIC DNA]</scope>
    <source>
        <strain evidence="2">PI 553951</strain>
    </source>
</reference>
<comment type="caution">
    <text evidence="2">The sequence shown here is derived from an EMBL/GenBank/DDBJ whole genome shotgun (WGS) entry which is preliminary data.</text>
</comment>
<dbReference type="EMBL" id="JBEDUW010000241">
    <property type="protein sequence ID" value="KAK9903062.1"/>
    <property type="molecule type" value="Genomic_DNA"/>
</dbReference>
<keyword evidence="3" id="KW-1185">Reference proteome</keyword>
<sequence>MFVDRPPAHQPHGKGNHQVAAAIVIPDVQGNSIMASSTNLSCADVLVAEAAALREGFCQAVSEKIRHLYASGRKRPRTSERKQRTVEEDEFDHLVKFVSDVVKFAVPLPKIMDSWQSLAI</sequence>
<dbReference type="GO" id="GO:0003676">
    <property type="term" value="F:nucleic acid binding"/>
    <property type="evidence" value="ECO:0007669"/>
    <property type="project" value="InterPro"/>
</dbReference>
<protein>
    <recommendedName>
        <fullName evidence="1">RNase H type-1 domain-containing protein</fullName>
    </recommendedName>
</protein>
<dbReference type="AlphaFoldDB" id="A0AAW1VND3"/>
<organism evidence="2 3">
    <name type="scientific">Rubus argutus</name>
    <name type="common">Southern blackberry</name>
    <dbReference type="NCBI Taxonomy" id="59490"/>
    <lineage>
        <taxon>Eukaryota</taxon>
        <taxon>Viridiplantae</taxon>
        <taxon>Streptophyta</taxon>
        <taxon>Embryophyta</taxon>
        <taxon>Tracheophyta</taxon>
        <taxon>Spermatophyta</taxon>
        <taxon>Magnoliopsida</taxon>
        <taxon>eudicotyledons</taxon>
        <taxon>Gunneridae</taxon>
        <taxon>Pentapetalae</taxon>
        <taxon>rosids</taxon>
        <taxon>fabids</taxon>
        <taxon>Rosales</taxon>
        <taxon>Rosaceae</taxon>
        <taxon>Rosoideae</taxon>
        <taxon>Rosoideae incertae sedis</taxon>
        <taxon>Rubus</taxon>
    </lineage>
</organism>
<evidence type="ECO:0000313" key="2">
    <source>
        <dbReference type="EMBL" id="KAK9903062.1"/>
    </source>
</evidence>
<dbReference type="GO" id="GO:0004523">
    <property type="term" value="F:RNA-DNA hybrid ribonuclease activity"/>
    <property type="evidence" value="ECO:0007669"/>
    <property type="project" value="InterPro"/>
</dbReference>
<evidence type="ECO:0000259" key="1">
    <source>
        <dbReference type="Pfam" id="PF13456"/>
    </source>
</evidence>